<name>A0A4Y2PN47_ARAVE</name>
<organism evidence="1 2">
    <name type="scientific">Araneus ventricosus</name>
    <name type="common">Orbweaver spider</name>
    <name type="synonym">Epeira ventricosa</name>
    <dbReference type="NCBI Taxonomy" id="182803"/>
    <lineage>
        <taxon>Eukaryota</taxon>
        <taxon>Metazoa</taxon>
        <taxon>Ecdysozoa</taxon>
        <taxon>Arthropoda</taxon>
        <taxon>Chelicerata</taxon>
        <taxon>Arachnida</taxon>
        <taxon>Araneae</taxon>
        <taxon>Araneomorphae</taxon>
        <taxon>Entelegynae</taxon>
        <taxon>Araneoidea</taxon>
        <taxon>Araneidae</taxon>
        <taxon>Araneus</taxon>
    </lineage>
</organism>
<evidence type="ECO:0000313" key="2">
    <source>
        <dbReference type="Proteomes" id="UP000499080"/>
    </source>
</evidence>
<sequence>MSKEIHRLPLPSDSEQVAVFRDTLFLTGAWAKNVPHVSLQRFVTKTDFSRQFLPSLCLLTEREWDRLQCIRKKITVSCKSLKFGEFIKKRILSEVSRRSPRSNLEMEQSDMEMVLSTSLTEKLSTHLKDKIEDVLVCQRCIENQANRLGHECFTLNNESRRSLYGDLALFSLDIELLSKDFVEQNAQMINYINQDFLSNLNMDLLVDDAFNMYIASDFMPHRMF</sequence>
<dbReference type="AlphaFoldDB" id="A0A4Y2PN47"/>
<protein>
    <submittedName>
        <fullName evidence="1">Uncharacterized protein</fullName>
    </submittedName>
</protein>
<gene>
    <name evidence="1" type="ORF">AVEN_109113_1</name>
</gene>
<evidence type="ECO:0000313" key="1">
    <source>
        <dbReference type="EMBL" id="GBN52724.1"/>
    </source>
</evidence>
<keyword evidence="2" id="KW-1185">Reference proteome</keyword>
<proteinExistence type="predicted"/>
<comment type="caution">
    <text evidence="1">The sequence shown here is derived from an EMBL/GenBank/DDBJ whole genome shotgun (WGS) entry which is preliminary data.</text>
</comment>
<dbReference type="EMBL" id="BGPR01011740">
    <property type="protein sequence ID" value="GBN52724.1"/>
    <property type="molecule type" value="Genomic_DNA"/>
</dbReference>
<reference evidence="1 2" key="1">
    <citation type="journal article" date="2019" name="Sci. Rep.">
        <title>Orb-weaving spider Araneus ventricosus genome elucidates the spidroin gene catalogue.</title>
        <authorList>
            <person name="Kono N."/>
            <person name="Nakamura H."/>
            <person name="Ohtoshi R."/>
            <person name="Moran D.A.P."/>
            <person name="Shinohara A."/>
            <person name="Yoshida Y."/>
            <person name="Fujiwara M."/>
            <person name="Mori M."/>
            <person name="Tomita M."/>
            <person name="Arakawa K."/>
        </authorList>
    </citation>
    <scope>NUCLEOTIDE SEQUENCE [LARGE SCALE GENOMIC DNA]</scope>
</reference>
<dbReference type="Proteomes" id="UP000499080">
    <property type="component" value="Unassembled WGS sequence"/>
</dbReference>
<accession>A0A4Y2PN47</accession>